<keyword evidence="1" id="KW-0472">Membrane</keyword>
<keyword evidence="1" id="KW-1133">Transmembrane helix</keyword>
<evidence type="ECO:0000256" key="1">
    <source>
        <dbReference type="SAM" id="Phobius"/>
    </source>
</evidence>
<proteinExistence type="predicted"/>
<accession>A0A6C0AUU7</accession>
<evidence type="ECO:0000313" key="2">
    <source>
        <dbReference type="EMBL" id="QHS83729.1"/>
    </source>
</evidence>
<dbReference type="AlphaFoldDB" id="A0A6C0AUU7"/>
<evidence type="ECO:0008006" key="3">
    <source>
        <dbReference type="Google" id="ProtNLM"/>
    </source>
</evidence>
<feature type="transmembrane region" description="Helical" evidence="1">
    <location>
        <begin position="59"/>
        <end position="76"/>
    </location>
</feature>
<reference evidence="2" key="1">
    <citation type="journal article" date="2020" name="Nature">
        <title>Giant virus diversity and host interactions through global metagenomics.</title>
        <authorList>
            <person name="Schulz F."/>
            <person name="Roux S."/>
            <person name="Paez-Espino D."/>
            <person name="Jungbluth S."/>
            <person name="Walsh D.A."/>
            <person name="Denef V.J."/>
            <person name="McMahon K.D."/>
            <person name="Konstantinidis K.T."/>
            <person name="Eloe-Fadrosh E.A."/>
            <person name="Kyrpides N.C."/>
            <person name="Woyke T."/>
        </authorList>
    </citation>
    <scope>NUCLEOTIDE SEQUENCE</scope>
    <source>
        <strain evidence="2">GVMAG-S-ERX555961-36</strain>
    </source>
</reference>
<name>A0A6C0AUU7_9ZZZZ</name>
<protein>
    <recommendedName>
        <fullName evidence="3">FLZ-type domain-containing protein</fullName>
    </recommendedName>
</protein>
<keyword evidence="1" id="KW-0812">Transmembrane</keyword>
<organism evidence="2">
    <name type="scientific">viral metagenome</name>
    <dbReference type="NCBI Taxonomy" id="1070528"/>
    <lineage>
        <taxon>unclassified sequences</taxon>
        <taxon>metagenomes</taxon>
        <taxon>organismal metagenomes</taxon>
    </lineage>
</organism>
<dbReference type="EMBL" id="MN738762">
    <property type="protein sequence ID" value="QHS83729.1"/>
    <property type="molecule type" value="Genomic_DNA"/>
</dbReference>
<sequence length="77" mass="9652">MNCVSCNDDLKKRNIYFYKDESYCYKCCHFMIIHENQYEYNKKKIIQKIQSNRQTRIRLIKWCFIGIVYFYIKVNIF</sequence>